<dbReference type="PRINTS" id="PR00038">
    <property type="entry name" value="HTHLUXR"/>
</dbReference>
<sequence length="210" mass="23611">MRHSIVIVDDHVLIAQALATMIGSIPNFDVLYVCSGGAELIERFKQPKNIPDLVILDVQMPVMDGYAVAQWLTENKPEVITLALSMQDDDEKIIKMIRSGAKGYLLKSIQQKDLAYALNTVVKDGIFYNAKVSKALSNDYIRKEVTQQELSTKEKELIPWLCTEATYKEIAASVFLSTRTVESYATNIMEKLEVRNRVGLVLTAIKKGWI</sequence>
<evidence type="ECO:0000313" key="7">
    <source>
        <dbReference type="Proteomes" id="UP000003586"/>
    </source>
</evidence>
<dbReference type="Pfam" id="PF00072">
    <property type="entry name" value="Response_reg"/>
    <property type="match status" value="1"/>
</dbReference>
<dbReference type="AlphaFoldDB" id="W0EZ78"/>
<keyword evidence="2" id="KW-0238">DNA-binding</keyword>
<dbReference type="PANTHER" id="PTHR43214:SF43">
    <property type="entry name" value="TWO-COMPONENT RESPONSE REGULATOR"/>
    <property type="match status" value="1"/>
</dbReference>
<dbReference type="SUPFAM" id="SSF52172">
    <property type="entry name" value="CheY-like"/>
    <property type="match status" value="1"/>
</dbReference>
<accession>W0EZ78</accession>
<dbReference type="RefSeq" id="WP_008586712.1">
    <property type="nucleotide sequence ID" value="NZ_CP007035.1"/>
</dbReference>
<dbReference type="SUPFAM" id="SSF46894">
    <property type="entry name" value="C-terminal effector domain of the bipartite response regulators"/>
    <property type="match status" value="1"/>
</dbReference>
<dbReference type="EMBL" id="CP007035">
    <property type="protein sequence ID" value="AHF16072.1"/>
    <property type="molecule type" value="Genomic_DNA"/>
</dbReference>
<evidence type="ECO:0000259" key="4">
    <source>
        <dbReference type="PROSITE" id="PS50043"/>
    </source>
</evidence>
<evidence type="ECO:0000313" key="6">
    <source>
        <dbReference type="EMBL" id="AHF16072.1"/>
    </source>
</evidence>
<dbReference type="CDD" id="cd17535">
    <property type="entry name" value="REC_NarL-like"/>
    <property type="match status" value="1"/>
</dbReference>
<dbReference type="InterPro" id="IPR001789">
    <property type="entry name" value="Sig_transdc_resp-reg_receiver"/>
</dbReference>
<dbReference type="GO" id="GO:0000160">
    <property type="term" value="P:phosphorelay signal transduction system"/>
    <property type="evidence" value="ECO:0007669"/>
    <property type="project" value="InterPro"/>
</dbReference>
<dbReference type="HOGENOM" id="CLU_000445_90_1_10"/>
<dbReference type="OrthoDB" id="9797341at2"/>
<keyword evidence="1 3" id="KW-0597">Phosphoprotein</keyword>
<dbReference type="CDD" id="cd06170">
    <property type="entry name" value="LuxR_C_like"/>
    <property type="match status" value="1"/>
</dbReference>
<proteinExistence type="predicted"/>
<dbReference type="InterPro" id="IPR000792">
    <property type="entry name" value="Tscrpt_reg_LuxR_C"/>
</dbReference>
<dbReference type="Proteomes" id="UP000003586">
    <property type="component" value="Chromosome"/>
</dbReference>
<dbReference type="PROSITE" id="PS50110">
    <property type="entry name" value="RESPONSE_REGULATORY"/>
    <property type="match status" value="1"/>
</dbReference>
<dbReference type="eggNOG" id="COG2197">
    <property type="taxonomic scope" value="Bacteria"/>
</dbReference>
<evidence type="ECO:0000256" key="3">
    <source>
        <dbReference type="PROSITE-ProRule" id="PRU00169"/>
    </source>
</evidence>
<reference evidence="6 7" key="1">
    <citation type="submission" date="2013-12" db="EMBL/GenBank/DDBJ databases">
        <authorList>
            <consortium name="DOE Joint Genome Institute"/>
            <person name="Eisen J."/>
            <person name="Huntemann M."/>
            <person name="Han J."/>
            <person name="Chen A."/>
            <person name="Kyrpides N."/>
            <person name="Mavromatis K."/>
            <person name="Markowitz V."/>
            <person name="Palaniappan K."/>
            <person name="Ivanova N."/>
            <person name="Schaumberg A."/>
            <person name="Pati A."/>
            <person name="Liolios K."/>
            <person name="Nordberg H.P."/>
            <person name="Cantor M.N."/>
            <person name="Hua S.X."/>
            <person name="Woyke T."/>
        </authorList>
    </citation>
    <scope>NUCLEOTIDE SEQUENCE [LARGE SCALE GENOMIC DNA]</scope>
    <source>
        <strain evidence="7">DSM 19437</strain>
    </source>
</reference>
<feature type="modified residue" description="4-aspartylphosphate" evidence="3">
    <location>
        <position position="57"/>
    </location>
</feature>
<keyword evidence="7" id="KW-1185">Reference proteome</keyword>
<dbReference type="InterPro" id="IPR011006">
    <property type="entry name" value="CheY-like_superfamily"/>
</dbReference>
<feature type="domain" description="Response regulatory" evidence="5">
    <location>
        <begin position="4"/>
        <end position="122"/>
    </location>
</feature>
<name>W0EZ78_9BACT</name>
<dbReference type="KEGG" id="nso:NIASO_14755"/>
<dbReference type="Pfam" id="PF00196">
    <property type="entry name" value="GerE"/>
    <property type="match status" value="1"/>
</dbReference>
<dbReference type="SMART" id="SM00421">
    <property type="entry name" value="HTH_LUXR"/>
    <property type="match status" value="1"/>
</dbReference>
<evidence type="ECO:0000256" key="1">
    <source>
        <dbReference type="ARBA" id="ARBA00022553"/>
    </source>
</evidence>
<dbReference type="InterPro" id="IPR016032">
    <property type="entry name" value="Sig_transdc_resp-reg_C-effctor"/>
</dbReference>
<protein>
    <submittedName>
        <fullName evidence="6">Ligand-binding protein SH3</fullName>
    </submittedName>
</protein>
<dbReference type="InterPro" id="IPR058245">
    <property type="entry name" value="NreC/VraR/RcsB-like_REC"/>
</dbReference>
<dbReference type="GO" id="GO:0003677">
    <property type="term" value="F:DNA binding"/>
    <property type="evidence" value="ECO:0007669"/>
    <property type="project" value="UniProtKB-KW"/>
</dbReference>
<feature type="domain" description="HTH luxR-type" evidence="4">
    <location>
        <begin position="143"/>
        <end position="208"/>
    </location>
</feature>
<dbReference type="GO" id="GO:0006355">
    <property type="term" value="P:regulation of DNA-templated transcription"/>
    <property type="evidence" value="ECO:0007669"/>
    <property type="project" value="InterPro"/>
</dbReference>
<organism evidence="6 7">
    <name type="scientific">Niabella soli DSM 19437</name>
    <dbReference type="NCBI Taxonomy" id="929713"/>
    <lineage>
        <taxon>Bacteria</taxon>
        <taxon>Pseudomonadati</taxon>
        <taxon>Bacteroidota</taxon>
        <taxon>Chitinophagia</taxon>
        <taxon>Chitinophagales</taxon>
        <taxon>Chitinophagaceae</taxon>
        <taxon>Niabella</taxon>
    </lineage>
</organism>
<dbReference type="STRING" id="929713.NIASO_14755"/>
<evidence type="ECO:0000259" key="5">
    <source>
        <dbReference type="PROSITE" id="PS50110"/>
    </source>
</evidence>
<gene>
    <name evidence="6" type="ORF">NIASO_14755</name>
</gene>
<dbReference type="InterPro" id="IPR039420">
    <property type="entry name" value="WalR-like"/>
</dbReference>
<dbReference type="Gene3D" id="3.40.50.2300">
    <property type="match status" value="1"/>
</dbReference>
<dbReference type="PANTHER" id="PTHR43214">
    <property type="entry name" value="TWO-COMPONENT RESPONSE REGULATOR"/>
    <property type="match status" value="1"/>
</dbReference>
<dbReference type="SMART" id="SM00448">
    <property type="entry name" value="REC"/>
    <property type="match status" value="1"/>
</dbReference>
<evidence type="ECO:0000256" key="2">
    <source>
        <dbReference type="ARBA" id="ARBA00023125"/>
    </source>
</evidence>
<dbReference type="PROSITE" id="PS50043">
    <property type="entry name" value="HTH_LUXR_2"/>
    <property type="match status" value="1"/>
</dbReference>